<feature type="coiled-coil region" evidence="1">
    <location>
        <begin position="52"/>
        <end position="96"/>
    </location>
</feature>
<sequence>MTIGGDFMPNEGEEEVVGYPKLFGLTITPVIGAIALTLLGALAAYLLWSNLVQGTLTRNQELKTDIEAKEAQLANQADTQKQIAEAKVRLQSAKQLQADVRSLFATEDSLNTLLLDVNERVQSVNAGITDPARRASLAQFDLNTEASGVISDSSLGTEVNGKLERRVYDVQIKGSFPQTQSIIRNIERLQPLLVVSDLVSDLDSETQKILLDDRGRITPTGQPNTQIITSFKLSALLPADPNQPAPATP</sequence>
<protein>
    <submittedName>
        <fullName evidence="3">Pilus assembly protein PilO</fullName>
    </submittedName>
</protein>
<dbReference type="Proteomes" id="UP000707356">
    <property type="component" value="Unassembled WGS sequence"/>
</dbReference>
<keyword evidence="2" id="KW-1133">Transmembrane helix</keyword>
<name>A0A951PF10_9CYAN</name>
<keyword evidence="1" id="KW-0175">Coiled coil</keyword>
<feature type="transmembrane region" description="Helical" evidence="2">
    <location>
        <begin position="22"/>
        <end position="48"/>
    </location>
</feature>
<evidence type="ECO:0000256" key="2">
    <source>
        <dbReference type="SAM" id="Phobius"/>
    </source>
</evidence>
<keyword evidence="2" id="KW-0812">Transmembrane</keyword>
<gene>
    <name evidence="3" type="ORF">KME07_24025</name>
</gene>
<proteinExistence type="predicted"/>
<evidence type="ECO:0000313" key="4">
    <source>
        <dbReference type="Proteomes" id="UP000707356"/>
    </source>
</evidence>
<reference evidence="3" key="1">
    <citation type="submission" date="2021-05" db="EMBL/GenBank/DDBJ databases">
        <authorList>
            <person name="Pietrasiak N."/>
            <person name="Ward R."/>
            <person name="Stajich J.E."/>
            <person name="Kurbessoian T."/>
        </authorList>
    </citation>
    <scope>NUCLEOTIDE SEQUENCE</scope>
    <source>
        <strain evidence="3">GSE-TBD4-15B</strain>
    </source>
</reference>
<organism evidence="3 4">
    <name type="scientific">Pegethrix bostrychoides GSE-TBD4-15B</name>
    <dbReference type="NCBI Taxonomy" id="2839662"/>
    <lineage>
        <taxon>Bacteria</taxon>
        <taxon>Bacillati</taxon>
        <taxon>Cyanobacteriota</taxon>
        <taxon>Cyanophyceae</taxon>
        <taxon>Oculatellales</taxon>
        <taxon>Oculatellaceae</taxon>
        <taxon>Pegethrix</taxon>
    </lineage>
</organism>
<dbReference type="EMBL" id="JAHHHV010000090">
    <property type="protein sequence ID" value="MBW4468506.1"/>
    <property type="molecule type" value="Genomic_DNA"/>
</dbReference>
<reference evidence="3" key="2">
    <citation type="journal article" date="2022" name="Microbiol. Resour. Announc.">
        <title>Metagenome Sequencing to Explore Phylogenomics of Terrestrial Cyanobacteria.</title>
        <authorList>
            <person name="Ward R.D."/>
            <person name="Stajich J.E."/>
            <person name="Johansen J.R."/>
            <person name="Huntemann M."/>
            <person name="Clum A."/>
            <person name="Foster B."/>
            <person name="Foster B."/>
            <person name="Roux S."/>
            <person name="Palaniappan K."/>
            <person name="Varghese N."/>
            <person name="Mukherjee S."/>
            <person name="Reddy T.B.K."/>
            <person name="Daum C."/>
            <person name="Copeland A."/>
            <person name="Chen I.A."/>
            <person name="Ivanova N.N."/>
            <person name="Kyrpides N.C."/>
            <person name="Shapiro N."/>
            <person name="Eloe-Fadrosh E.A."/>
            <person name="Pietrasiak N."/>
        </authorList>
    </citation>
    <scope>NUCLEOTIDE SEQUENCE</scope>
    <source>
        <strain evidence="3">GSE-TBD4-15B</strain>
    </source>
</reference>
<keyword evidence="2" id="KW-0472">Membrane</keyword>
<evidence type="ECO:0000313" key="3">
    <source>
        <dbReference type="EMBL" id="MBW4468506.1"/>
    </source>
</evidence>
<dbReference type="AlphaFoldDB" id="A0A951PF10"/>
<evidence type="ECO:0000256" key="1">
    <source>
        <dbReference type="SAM" id="Coils"/>
    </source>
</evidence>
<comment type="caution">
    <text evidence="3">The sequence shown here is derived from an EMBL/GenBank/DDBJ whole genome shotgun (WGS) entry which is preliminary data.</text>
</comment>
<accession>A0A951PF10</accession>